<dbReference type="SUPFAM" id="SSF56349">
    <property type="entry name" value="DNA breaking-rejoining enzymes"/>
    <property type="match status" value="1"/>
</dbReference>
<dbReference type="GO" id="GO:0003677">
    <property type="term" value="F:DNA binding"/>
    <property type="evidence" value="ECO:0007669"/>
    <property type="project" value="UniProtKB-KW"/>
</dbReference>
<dbReference type="CDD" id="cd00796">
    <property type="entry name" value="INT_Rci_Hp1_C"/>
    <property type="match status" value="1"/>
</dbReference>
<dbReference type="InterPro" id="IPR013762">
    <property type="entry name" value="Integrase-like_cat_sf"/>
</dbReference>
<dbReference type="InterPro" id="IPR050090">
    <property type="entry name" value="Tyrosine_recombinase_XerCD"/>
</dbReference>
<feature type="domain" description="Core-binding (CB)" evidence="5">
    <location>
        <begin position="63"/>
        <end position="145"/>
    </location>
</feature>
<dbReference type="GO" id="GO:0006310">
    <property type="term" value="P:DNA recombination"/>
    <property type="evidence" value="ECO:0007669"/>
    <property type="project" value="UniProtKB-KW"/>
</dbReference>
<dbReference type="InterPro" id="IPR002104">
    <property type="entry name" value="Integrase_catalytic"/>
</dbReference>
<dbReference type="InterPro" id="IPR004107">
    <property type="entry name" value="Integrase_SAM-like_N"/>
</dbReference>
<dbReference type="Pfam" id="PF00589">
    <property type="entry name" value="Phage_integrase"/>
    <property type="match status" value="2"/>
</dbReference>
<dbReference type="PANTHER" id="PTHR30349">
    <property type="entry name" value="PHAGE INTEGRASE-RELATED"/>
    <property type="match status" value="1"/>
</dbReference>
<evidence type="ECO:0000259" key="5">
    <source>
        <dbReference type="PROSITE" id="PS51900"/>
    </source>
</evidence>
<accession>A0A0F9VI15</accession>
<dbReference type="InterPro" id="IPR011010">
    <property type="entry name" value="DNA_brk_join_enz"/>
</dbReference>
<dbReference type="GO" id="GO:0015074">
    <property type="term" value="P:DNA integration"/>
    <property type="evidence" value="ECO:0007669"/>
    <property type="project" value="UniProtKB-KW"/>
</dbReference>
<comment type="caution">
    <text evidence="6">The sequence shown here is derived from an EMBL/GenBank/DDBJ whole genome shotgun (WGS) entry which is preliminary data.</text>
</comment>
<keyword evidence="2" id="KW-0238">DNA-binding</keyword>
<dbReference type="PROSITE" id="PS51900">
    <property type="entry name" value="CB"/>
    <property type="match status" value="1"/>
</dbReference>
<name>A0A0F9VI15_9ZZZZ</name>
<dbReference type="InterPro" id="IPR010998">
    <property type="entry name" value="Integrase_recombinase_N"/>
</dbReference>
<evidence type="ECO:0000313" key="6">
    <source>
        <dbReference type="EMBL" id="KKN73156.1"/>
    </source>
</evidence>
<gene>
    <name evidence="6" type="ORF">LCGC14_0403290</name>
</gene>
<evidence type="ECO:0000256" key="1">
    <source>
        <dbReference type="ARBA" id="ARBA00022908"/>
    </source>
</evidence>
<proteinExistence type="predicted"/>
<dbReference type="InterPro" id="IPR044068">
    <property type="entry name" value="CB"/>
</dbReference>
<dbReference type="Gene3D" id="1.10.443.10">
    <property type="entry name" value="Intergrase catalytic core"/>
    <property type="match status" value="2"/>
</dbReference>
<sequence length="320" mass="36693">MATLSFVKDRRRWRVRYRATHRESGKIFSGSRVFFEKSQAVKFYADAEEHESLWRSGNVSIQESIDQAVDEFFRHCKSHTEGTQVLYRMVLDRFIKCLPKNCCRIQQIEPFHIQDYLYHITDQRFTNRTCNSHLTAIKSFCRHYSHRHNVSNPAEKVKMLVENPPKSRFITPNELARLLAIADTVATDRILFLANTGLRASEFSRLTPDCYSDKAITIVGKGRKRRTIPLNKAARKAANKLKPATPGALYLQLSRLAAKAKLEPLGPHSLRHYFATQLLLAGVPIIKVSKLLGHSSVRTTERCYAHILDSDLKNVTDILD</sequence>
<evidence type="ECO:0000256" key="2">
    <source>
        <dbReference type="ARBA" id="ARBA00023125"/>
    </source>
</evidence>
<dbReference type="Gene3D" id="1.10.150.130">
    <property type="match status" value="1"/>
</dbReference>
<dbReference type="Pfam" id="PF02899">
    <property type="entry name" value="Phage_int_SAM_1"/>
    <property type="match status" value="1"/>
</dbReference>
<reference evidence="6" key="1">
    <citation type="journal article" date="2015" name="Nature">
        <title>Complex archaea that bridge the gap between prokaryotes and eukaryotes.</title>
        <authorList>
            <person name="Spang A."/>
            <person name="Saw J.H."/>
            <person name="Jorgensen S.L."/>
            <person name="Zaremba-Niedzwiedzka K."/>
            <person name="Martijn J."/>
            <person name="Lind A.E."/>
            <person name="van Eijk R."/>
            <person name="Schleper C."/>
            <person name="Guy L."/>
            <person name="Ettema T.J."/>
        </authorList>
    </citation>
    <scope>NUCLEOTIDE SEQUENCE</scope>
</reference>
<keyword evidence="1" id="KW-0229">DNA integration</keyword>
<keyword evidence="3" id="KW-0233">DNA recombination</keyword>
<evidence type="ECO:0000259" key="4">
    <source>
        <dbReference type="PROSITE" id="PS51898"/>
    </source>
</evidence>
<organism evidence="6">
    <name type="scientific">marine sediment metagenome</name>
    <dbReference type="NCBI Taxonomy" id="412755"/>
    <lineage>
        <taxon>unclassified sequences</taxon>
        <taxon>metagenomes</taxon>
        <taxon>ecological metagenomes</taxon>
    </lineage>
</organism>
<dbReference type="AlphaFoldDB" id="A0A0F9VI15"/>
<protein>
    <recommendedName>
        <fullName evidence="7">Tyr recombinase domain-containing protein</fullName>
    </recommendedName>
</protein>
<dbReference type="EMBL" id="LAZR01000349">
    <property type="protein sequence ID" value="KKN73156.1"/>
    <property type="molecule type" value="Genomic_DNA"/>
</dbReference>
<evidence type="ECO:0000256" key="3">
    <source>
        <dbReference type="ARBA" id="ARBA00023172"/>
    </source>
</evidence>
<evidence type="ECO:0008006" key="7">
    <source>
        <dbReference type="Google" id="ProtNLM"/>
    </source>
</evidence>
<dbReference type="PANTHER" id="PTHR30349:SF41">
    <property type="entry name" value="INTEGRASE_RECOMBINASE PROTEIN MJ0367-RELATED"/>
    <property type="match status" value="1"/>
</dbReference>
<feature type="domain" description="Tyr recombinase" evidence="4">
    <location>
        <begin position="165"/>
        <end position="317"/>
    </location>
</feature>
<dbReference type="PROSITE" id="PS51898">
    <property type="entry name" value="TYR_RECOMBINASE"/>
    <property type="match status" value="1"/>
</dbReference>